<dbReference type="PANTHER" id="PTHR13285">
    <property type="entry name" value="ACYLTRANSFERASE"/>
    <property type="match status" value="1"/>
</dbReference>
<dbReference type="Proteomes" id="UP001498398">
    <property type="component" value="Unassembled WGS sequence"/>
</dbReference>
<evidence type="ECO:0000256" key="3">
    <source>
        <dbReference type="ARBA" id="ARBA00022692"/>
    </source>
</evidence>
<accession>A0ABR1K8D3</accession>
<organism evidence="7 8">
    <name type="scientific">Marasmiellus scandens</name>
    <dbReference type="NCBI Taxonomy" id="2682957"/>
    <lineage>
        <taxon>Eukaryota</taxon>
        <taxon>Fungi</taxon>
        <taxon>Dikarya</taxon>
        <taxon>Basidiomycota</taxon>
        <taxon>Agaricomycotina</taxon>
        <taxon>Agaricomycetes</taxon>
        <taxon>Agaricomycetidae</taxon>
        <taxon>Agaricales</taxon>
        <taxon>Marasmiineae</taxon>
        <taxon>Omphalotaceae</taxon>
        <taxon>Marasmiellus</taxon>
    </lineage>
</organism>
<feature type="transmembrane region" description="Helical" evidence="6">
    <location>
        <begin position="552"/>
        <end position="570"/>
    </location>
</feature>
<keyword evidence="4 6" id="KW-1133">Transmembrane helix</keyword>
<proteinExistence type="inferred from homology"/>
<evidence type="ECO:0000256" key="5">
    <source>
        <dbReference type="ARBA" id="ARBA00023136"/>
    </source>
</evidence>
<dbReference type="PANTHER" id="PTHR13285:SF18">
    <property type="entry name" value="PROTEIN-CYSTEINE N-PALMITOYLTRANSFERASE RASP"/>
    <property type="match status" value="1"/>
</dbReference>
<keyword evidence="8" id="KW-1185">Reference proteome</keyword>
<feature type="transmembrane region" description="Helical" evidence="6">
    <location>
        <begin position="67"/>
        <end position="86"/>
    </location>
</feature>
<dbReference type="Pfam" id="PF03062">
    <property type="entry name" value="MBOAT"/>
    <property type="match status" value="1"/>
</dbReference>
<reference evidence="7 8" key="1">
    <citation type="submission" date="2024-01" db="EMBL/GenBank/DDBJ databases">
        <title>A draft genome for the cacao thread blight pathogen Marasmiellus scandens.</title>
        <authorList>
            <person name="Baruah I.K."/>
            <person name="Leung J."/>
            <person name="Bukari Y."/>
            <person name="Amoako-Attah I."/>
            <person name="Meinhardt L.W."/>
            <person name="Bailey B.A."/>
            <person name="Cohen S.P."/>
        </authorList>
    </citation>
    <scope>NUCLEOTIDE SEQUENCE [LARGE SCALE GENOMIC DNA]</scope>
    <source>
        <strain evidence="7 8">GH-19</strain>
    </source>
</reference>
<evidence type="ECO:0000256" key="1">
    <source>
        <dbReference type="ARBA" id="ARBA00004141"/>
    </source>
</evidence>
<evidence type="ECO:0000256" key="2">
    <source>
        <dbReference type="ARBA" id="ARBA00010323"/>
    </source>
</evidence>
<feature type="transmembrane region" description="Helical" evidence="6">
    <location>
        <begin position="444"/>
        <end position="470"/>
    </location>
</feature>
<feature type="transmembrane region" description="Helical" evidence="6">
    <location>
        <begin position="476"/>
        <end position="497"/>
    </location>
</feature>
<gene>
    <name evidence="7" type="primary">GUP1</name>
    <name evidence="7" type="ORF">VKT23_000572</name>
</gene>
<dbReference type="EMBL" id="JBANRG010000001">
    <property type="protein sequence ID" value="KAK7472457.1"/>
    <property type="molecule type" value="Genomic_DNA"/>
</dbReference>
<dbReference type="InterPro" id="IPR051085">
    <property type="entry name" value="MB_O-acyltransferase"/>
</dbReference>
<feature type="transmembrane region" description="Helical" evidence="6">
    <location>
        <begin position="342"/>
        <end position="365"/>
    </location>
</feature>
<evidence type="ECO:0000313" key="8">
    <source>
        <dbReference type="Proteomes" id="UP001498398"/>
    </source>
</evidence>
<feature type="transmembrane region" description="Helical" evidence="6">
    <location>
        <begin position="127"/>
        <end position="147"/>
    </location>
</feature>
<dbReference type="InterPro" id="IPR004299">
    <property type="entry name" value="MBOAT_fam"/>
</dbReference>
<protein>
    <submittedName>
        <fullName evidence="7">Glycerol transporter</fullName>
    </submittedName>
</protein>
<feature type="transmembrane region" description="Helical" evidence="6">
    <location>
        <begin position="509"/>
        <end position="532"/>
    </location>
</feature>
<keyword evidence="5 6" id="KW-0472">Membrane</keyword>
<comment type="caution">
    <text evidence="7">The sequence shown here is derived from an EMBL/GenBank/DDBJ whole genome shotgun (WGS) entry which is preliminary data.</text>
</comment>
<comment type="subcellular location">
    <subcellularLocation>
        <location evidence="1">Membrane</location>
        <topology evidence="1">Multi-pass membrane protein</topology>
    </subcellularLocation>
</comment>
<comment type="similarity">
    <text evidence="2">Belongs to the membrane-bound acyltransferase family.</text>
</comment>
<keyword evidence="3 6" id="KW-0812">Transmembrane</keyword>
<evidence type="ECO:0000256" key="6">
    <source>
        <dbReference type="SAM" id="Phobius"/>
    </source>
</evidence>
<name>A0ABR1K8D3_9AGAR</name>
<feature type="transmembrane region" description="Helical" evidence="6">
    <location>
        <begin position="168"/>
        <end position="196"/>
    </location>
</feature>
<feature type="transmembrane region" description="Helical" evidence="6">
    <location>
        <begin position="301"/>
        <end position="321"/>
    </location>
</feature>
<sequence>MSDNTTLPQPVSSTPTRPSFFVQEYIPLTKTHMKLVDLTIEIPSTARSTSLPSENSRKPSRWGTLEFRFYLVVLCLALPVMIWIPVTLSNPSHRNWPLYHSLLHEGWLFGRYLDNTDSQYRSFRNNIPILASVAGLFTALKLVWGRLYSLSKRHSTQLDRLHLIPFNVFFSVLFLFGLHGASVVKVVVILLLNYFIAKACGPSKLGPILTWFFNVGTLFLNDRYNGYRFGDLLPSLAMLDEIEGFYPRWYINFNITMLRLISFNMDYHWACRRVGPSEPNTSLNEKQRQTVSHPEEMYSCMNYMCYALYAPLYIAGPIMTFNDFLWQFRRPVSITKSSVIAYLARFLCCLLTMEFILHFMYVVAIKDRKAWIDDTPAEISMIGFWNLIIVWLKLLLPWRFFRLWALVDGIDPPENMVRCMANNYSTFGFWRSWHRSYNLWIIRYIYIPLGGIKNVFLNSVLVFTFVALWHDLTFKLLAWGWLVSLFILPEMLARYFLPPSRYSSEPWYRHVCAIGAVFNILLMMTANLVGFVIGTDGIKFFVGQIFGTFEGFRFLIAVVFCLFVGAQLMFEYREEEMRNGIYRRC</sequence>
<evidence type="ECO:0000256" key="4">
    <source>
        <dbReference type="ARBA" id="ARBA00022989"/>
    </source>
</evidence>
<evidence type="ECO:0000313" key="7">
    <source>
        <dbReference type="EMBL" id="KAK7472457.1"/>
    </source>
</evidence>